<evidence type="ECO:0000313" key="3">
    <source>
        <dbReference type="Proteomes" id="UP001248536"/>
    </source>
</evidence>
<evidence type="ECO:0000256" key="1">
    <source>
        <dbReference type="SAM" id="MobiDB-lite"/>
    </source>
</evidence>
<proteinExistence type="predicted"/>
<gene>
    <name evidence="2" type="ORF">NC662_12945</name>
</gene>
<accession>A0ABU2F258</accession>
<organism evidence="2 3">
    <name type="scientific">Haloarcula argentinensis</name>
    <dbReference type="NCBI Taxonomy" id="43776"/>
    <lineage>
        <taxon>Archaea</taxon>
        <taxon>Methanobacteriati</taxon>
        <taxon>Methanobacteriota</taxon>
        <taxon>Stenosarchaea group</taxon>
        <taxon>Halobacteria</taxon>
        <taxon>Halobacteriales</taxon>
        <taxon>Haloarculaceae</taxon>
        <taxon>Haloarcula</taxon>
    </lineage>
</organism>
<comment type="caution">
    <text evidence="2">The sequence shown here is derived from an EMBL/GenBank/DDBJ whole genome shotgun (WGS) entry which is preliminary data.</text>
</comment>
<reference evidence="2 3" key="1">
    <citation type="submission" date="2022-06" db="EMBL/GenBank/DDBJ databases">
        <title>Haloarcula sp. a new haloarchaeum isolate from saline soil.</title>
        <authorList>
            <person name="Strakova D."/>
            <person name="Galisteo C."/>
            <person name="Sanchez-Porro C."/>
            <person name="Ventosa A."/>
        </authorList>
    </citation>
    <scope>NUCLEOTIDE SEQUENCE [LARGE SCALE GENOMIC DNA]</scope>
    <source>
        <strain evidence="2 3">JCM 15760</strain>
    </source>
</reference>
<dbReference type="Proteomes" id="UP001248536">
    <property type="component" value="Unassembled WGS sequence"/>
</dbReference>
<feature type="compositionally biased region" description="Basic and acidic residues" evidence="1">
    <location>
        <begin position="127"/>
        <end position="139"/>
    </location>
</feature>
<keyword evidence="3" id="KW-1185">Reference proteome</keyword>
<name>A0ABU2F258_HALAR</name>
<dbReference type="EMBL" id="JAMQCP010000002">
    <property type="protein sequence ID" value="MDS0254623.1"/>
    <property type="molecule type" value="Genomic_DNA"/>
</dbReference>
<evidence type="ECO:0000313" key="2">
    <source>
        <dbReference type="EMBL" id="MDS0254623.1"/>
    </source>
</evidence>
<feature type="compositionally biased region" description="Polar residues" evidence="1">
    <location>
        <begin position="101"/>
        <end position="114"/>
    </location>
</feature>
<sequence length="139" mass="14947">MDILHLLLAGHQLGILTAFEPDALDAELADVFEVLVLADGPRTAAVDRIRIGAVDLLLAPEFRRDVVLLGGVLDGVDVMDFDPVATAEPAGDFCTDEIAGNRQNKPADSDSGNPRRQGRQLGLVVSEQHDRADEHPTDE</sequence>
<protein>
    <submittedName>
        <fullName evidence="2">Uncharacterized protein</fullName>
    </submittedName>
</protein>
<feature type="region of interest" description="Disordered" evidence="1">
    <location>
        <begin position="92"/>
        <end position="139"/>
    </location>
</feature>